<dbReference type="AlphaFoldDB" id="A0A8R1HN47"/>
<evidence type="ECO:0000256" key="7">
    <source>
        <dbReference type="PROSITE-ProRule" id="PRU00042"/>
    </source>
</evidence>
<sequence length="397" mass="46323">MTTKCAEHQCQQCFQRFPHLSKLQRHLETHLITGDWLCNLCTTLCSRFTALTDHWRSSCPELKYVFCENELKNMSTDDLRETIFRYISMGEQHRHDETICTFCHLHVPRGYMTHHLETHSGQKKVGRKTEKSAIPRFCDLCGLGFRFKRSLYAHWRQNCPELLAFFKSSVQIDNQLLTQIVATILRQAEIYQPVRIEPDGVETSDDDDVETSSHYSARIILPTIVDRKLWNMDQTEKRPTCPQCFRIFHSEGRLRHHINTLHADKKSMYTCELCQMKFKQQRILNKHLRESCRAMRVEEPDKKRRKLMPKEELLAIIERGKPRWSELFELKKSSSLQFISDFLNELDRKRGTMEKRIPAKLAVPPSKFSESGSGAIGILGSPDGGNICEFCSELNIT</sequence>
<evidence type="ECO:0000256" key="1">
    <source>
        <dbReference type="ARBA" id="ARBA00004123"/>
    </source>
</evidence>
<dbReference type="PROSITE" id="PS00028">
    <property type="entry name" value="ZINC_FINGER_C2H2_1"/>
    <property type="match status" value="2"/>
</dbReference>
<dbReference type="SMART" id="SM00355">
    <property type="entry name" value="ZnF_C2H2"/>
    <property type="match status" value="4"/>
</dbReference>
<dbReference type="PANTHER" id="PTHR24394:SF29">
    <property type="entry name" value="MYONEURIN"/>
    <property type="match status" value="1"/>
</dbReference>
<proteinExistence type="predicted"/>
<feature type="domain" description="C2H2-type" evidence="8">
    <location>
        <begin position="8"/>
        <end position="30"/>
    </location>
</feature>
<dbReference type="PROSITE" id="PS50157">
    <property type="entry name" value="ZINC_FINGER_C2H2_2"/>
    <property type="match status" value="3"/>
</dbReference>
<protein>
    <recommendedName>
        <fullName evidence="8">C2H2-type domain-containing protein</fullName>
    </recommendedName>
</protein>
<dbReference type="GO" id="GO:0000981">
    <property type="term" value="F:DNA-binding transcription factor activity, RNA polymerase II-specific"/>
    <property type="evidence" value="ECO:0007669"/>
    <property type="project" value="TreeGrafter"/>
</dbReference>
<evidence type="ECO:0000256" key="2">
    <source>
        <dbReference type="ARBA" id="ARBA00022723"/>
    </source>
</evidence>
<dbReference type="GO" id="GO:0005634">
    <property type="term" value="C:nucleus"/>
    <property type="evidence" value="ECO:0007669"/>
    <property type="project" value="UniProtKB-SubCell"/>
</dbReference>
<name>A0A8R1HN47_CAEJA</name>
<dbReference type="Proteomes" id="UP000005237">
    <property type="component" value="Unassembled WGS sequence"/>
</dbReference>
<keyword evidence="5" id="KW-0862">Zinc</keyword>
<dbReference type="GO" id="GO:0008270">
    <property type="term" value="F:zinc ion binding"/>
    <property type="evidence" value="ECO:0007669"/>
    <property type="project" value="UniProtKB-KW"/>
</dbReference>
<keyword evidence="2" id="KW-0479">Metal-binding</keyword>
<keyword evidence="6" id="KW-0539">Nucleus</keyword>
<reference evidence="10" key="1">
    <citation type="submission" date="2010-08" db="EMBL/GenBank/DDBJ databases">
        <authorList>
            <consortium name="Caenorhabditis japonica Sequencing Consortium"/>
            <person name="Wilson R.K."/>
        </authorList>
    </citation>
    <scope>NUCLEOTIDE SEQUENCE [LARGE SCALE GENOMIC DNA]</scope>
    <source>
        <strain evidence="10">DF5081</strain>
    </source>
</reference>
<feature type="domain" description="C2H2-type" evidence="8">
    <location>
        <begin position="269"/>
        <end position="300"/>
    </location>
</feature>
<evidence type="ECO:0000259" key="8">
    <source>
        <dbReference type="PROSITE" id="PS50157"/>
    </source>
</evidence>
<dbReference type="InterPro" id="IPR036236">
    <property type="entry name" value="Znf_C2H2_sf"/>
</dbReference>
<evidence type="ECO:0000313" key="9">
    <source>
        <dbReference type="EnsemblMetazoa" id="CJA06412.1"/>
    </source>
</evidence>
<dbReference type="EnsemblMetazoa" id="CJA06412.1">
    <property type="protein sequence ID" value="CJA06412.1"/>
    <property type="gene ID" value="WBGene00125616"/>
</dbReference>
<evidence type="ECO:0000256" key="4">
    <source>
        <dbReference type="ARBA" id="ARBA00022771"/>
    </source>
</evidence>
<keyword evidence="10" id="KW-1185">Reference proteome</keyword>
<evidence type="ECO:0000256" key="5">
    <source>
        <dbReference type="ARBA" id="ARBA00022833"/>
    </source>
</evidence>
<comment type="subcellular location">
    <subcellularLocation>
        <location evidence="1">Nucleus</location>
    </subcellularLocation>
</comment>
<dbReference type="Gene3D" id="3.30.160.60">
    <property type="entry name" value="Classic Zinc Finger"/>
    <property type="match status" value="1"/>
</dbReference>
<dbReference type="SUPFAM" id="SSF57667">
    <property type="entry name" value="beta-beta-alpha zinc fingers"/>
    <property type="match status" value="1"/>
</dbReference>
<organism evidence="9 10">
    <name type="scientific">Caenorhabditis japonica</name>
    <dbReference type="NCBI Taxonomy" id="281687"/>
    <lineage>
        <taxon>Eukaryota</taxon>
        <taxon>Metazoa</taxon>
        <taxon>Ecdysozoa</taxon>
        <taxon>Nematoda</taxon>
        <taxon>Chromadorea</taxon>
        <taxon>Rhabditida</taxon>
        <taxon>Rhabditina</taxon>
        <taxon>Rhabditomorpha</taxon>
        <taxon>Rhabditoidea</taxon>
        <taxon>Rhabditidae</taxon>
        <taxon>Peloderinae</taxon>
        <taxon>Caenorhabditis</taxon>
    </lineage>
</organism>
<reference evidence="9" key="2">
    <citation type="submission" date="2022-06" db="UniProtKB">
        <authorList>
            <consortium name="EnsemblMetazoa"/>
        </authorList>
    </citation>
    <scope>IDENTIFICATION</scope>
    <source>
        <strain evidence="9">DF5081</strain>
    </source>
</reference>
<evidence type="ECO:0000313" key="10">
    <source>
        <dbReference type="Proteomes" id="UP000005237"/>
    </source>
</evidence>
<evidence type="ECO:0000256" key="6">
    <source>
        <dbReference type="ARBA" id="ARBA00023242"/>
    </source>
</evidence>
<dbReference type="InterPro" id="IPR013087">
    <property type="entry name" value="Znf_C2H2_type"/>
</dbReference>
<dbReference type="PANTHER" id="PTHR24394">
    <property type="entry name" value="ZINC FINGER PROTEIN"/>
    <property type="match status" value="1"/>
</dbReference>
<accession>A0A8R1HN47</accession>
<evidence type="ECO:0000256" key="3">
    <source>
        <dbReference type="ARBA" id="ARBA00022737"/>
    </source>
</evidence>
<keyword evidence="3" id="KW-0677">Repeat</keyword>
<feature type="domain" description="C2H2-type" evidence="8">
    <location>
        <begin position="239"/>
        <end position="267"/>
    </location>
</feature>
<keyword evidence="4 7" id="KW-0863">Zinc-finger</keyword>